<dbReference type="UniPathway" id="UPA00219"/>
<dbReference type="InterPro" id="IPR036950">
    <property type="entry name" value="PBP_transglycosylase"/>
</dbReference>
<dbReference type="Gene3D" id="1.10.3810.10">
    <property type="entry name" value="Biosynthetic peptidoglycan transglycosylase-like"/>
    <property type="match status" value="1"/>
</dbReference>
<protein>
    <recommendedName>
        <fullName evidence="11">Biosynthetic peptidoglycan transglycosylase</fullName>
        <ecNumber evidence="11">2.4.99.28</ecNumber>
    </recommendedName>
    <alternativeName>
        <fullName evidence="11">Glycan polymerase</fullName>
    </alternativeName>
    <alternativeName>
        <fullName evidence="11">Peptidoglycan glycosyltransferase MtgA</fullName>
        <shortName evidence="11">PGT</shortName>
    </alternativeName>
</protein>
<comment type="caution">
    <text evidence="13">The sequence shown here is derived from an EMBL/GenBank/DDBJ whole genome shotgun (WGS) entry which is preliminary data.</text>
</comment>
<dbReference type="InterPro" id="IPR001264">
    <property type="entry name" value="Glyco_trans_51"/>
</dbReference>
<keyword evidence="1 11" id="KW-1003">Cell membrane</keyword>
<keyword evidence="7 11" id="KW-0573">Peptidoglycan synthesis</keyword>
<evidence type="ECO:0000256" key="10">
    <source>
        <dbReference type="ARBA" id="ARBA00023316"/>
    </source>
</evidence>
<comment type="function">
    <text evidence="11">Peptidoglycan polymerase that catalyzes glycan chain elongation from lipid-linked precursors.</text>
</comment>
<keyword evidence="6 11" id="KW-0133">Cell shape</keyword>
<dbReference type="Proteomes" id="UP000885750">
    <property type="component" value="Unassembled WGS sequence"/>
</dbReference>
<keyword evidence="3 11" id="KW-0328">Glycosyltransferase</keyword>
<dbReference type="GO" id="GO:0016763">
    <property type="term" value="F:pentosyltransferase activity"/>
    <property type="evidence" value="ECO:0007669"/>
    <property type="project" value="InterPro"/>
</dbReference>
<evidence type="ECO:0000259" key="12">
    <source>
        <dbReference type="Pfam" id="PF00912"/>
    </source>
</evidence>
<keyword evidence="4 11" id="KW-0808">Transferase</keyword>
<keyword evidence="8 11" id="KW-1133">Transmembrane helix</keyword>
<comment type="similarity">
    <text evidence="11">Belongs to the glycosyltransferase 51 family.</text>
</comment>
<dbReference type="GO" id="GO:0071555">
    <property type="term" value="P:cell wall organization"/>
    <property type="evidence" value="ECO:0007669"/>
    <property type="project" value="UniProtKB-KW"/>
</dbReference>
<dbReference type="GO" id="GO:0009252">
    <property type="term" value="P:peptidoglycan biosynthetic process"/>
    <property type="evidence" value="ECO:0007669"/>
    <property type="project" value="UniProtKB-UniRule"/>
</dbReference>
<evidence type="ECO:0000313" key="13">
    <source>
        <dbReference type="EMBL" id="HFC93197.1"/>
    </source>
</evidence>
<comment type="subcellular location">
    <subcellularLocation>
        <location evidence="11">Cell inner membrane</location>
        <topology evidence="11">Single-pass membrane protein</topology>
    </subcellularLocation>
</comment>
<evidence type="ECO:0000256" key="4">
    <source>
        <dbReference type="ARBA" id="ARBA00022679"/>
    </source>
</evidence>
<dbReference type="GO" id="GO:0009274">
    <property type="term" value="C:peptidoglycan-based cell wall"/>
    <property type="evidence" value="ECO:0007669"/>
    <property type="project" value="InterPro"/>
</dbReference>
<dbReference type="Pfam" id="PF00912">
    <property type="entry name" value="Transgly"/>
    <property type="match status" value="1"/>
</dbReference>
<keyword evidence="9 11" id="KW-0472">Membrane</keyword>
<dbReference type="NCBIfam" id="TIGR02070">
    <property type="entry name" value="mono_pep_trsgly"/>
    <property type="match status" value="1"/>
</dbReference>
<reference evidence="13" key="1">
    <citation type="journal article" date="2020" name="mSystems">
        <title>Genome- and Community-Level Interaction Insights into Carbon Utilization and Element Cycling Functions of Hydrothermarchaeota in Hydrothermal Sediment.</title>
        <authorList>
            <person name="Zhou Z."/>
            <person name="Liu Y."/>
            <person name="Xu W."/>
            <person name="Pan J."/>
            <person name="Luo Z.H."/>
            <person name="Li M."/>
        </authorList>
    </citation>
    <scope>NUCLEOTIDE SEQUENCE [LARGE SCALE GENOMIC DNA]</scope>
    <source>
        <strain evidence="13">HyVt-493</strain>
    </source>
</reference>
<dbReference type="InterPro" id="IPR023346">
    <property type="entry name" value="Lysozyme-like_dom_sf"/>
</dbReference>
<dbReference type="PANTHER" id="PTHR30400:SF0">
    <property type="entry name" value="BIOSYNTHETIC PEPTIDOGLYCAN TRANSGLYCOSYLASE"/>
    <property type="match status" value="1"/>
</dbReference>
<evidence type="ECO:0000256" key="7">
    <source>
        <dbReference type="ARBA" id="ARBA00022984"/>
    </source>
</evidence>
<dbReference type="EC" id="2.4.99.28" evidence="11"/>
<dbReference type="SUPFAM" id="SSF53955">
    <property type="entry name" value="Lysozyme-like"/>
    <property type="match status" value="1"/>
</dbReference>
<evidence type="ECO:0000256" key="11">
    <source>
        <dbReference type="HAMAP-Rule" id="MF_00766"/>
    </source>
</evidence>
<feature type="transmembrane region" description="Helical" evidence="11">
    <location>
        <begin position="48"/>
        <end position="67"/>
    </location>
</feature>
<organism evidence="13">
    <name type="scientific">Leucothrix mucor</name>
    <dbReference type="NCBI Taxonomy" id="45248"/>
    <lineage>
        <taxon>Bacteria</taxon>
        <taxon>Pseudomonadati</taxon>
        <taxon>Pseudomonadota</taxon>
        <taxon>Gammaproteobacteria</taxon>
        <taxon>Thiotrichales</taxon>
        <taxon>Thiotrichaceae</taxon>
        <taxon>Leucothrix</taxon>
    </lineage>
</organism>
<comment type="pathway">
    <text evidence="11">Cell wall biogenesis; peptidoglycan biosynthesis.</text>
</comment>
<keyword evidence="5 11" id="KW-0812">Transmembrane</keyword>
<dbReference type="GO" id="GO:0008360">
    <property type="term" value="P:regulation of cell shape"/>
    <property type="evidence" value="ECO:0007669"/>
    <property type="project" value="UniProtKB-KW"/>
</dbReference>
<sequence>MKINRFIQSSHLGEKLTESTATLASRSKGPLPKIIITIIFKLLKLVKWILLSLVIFYLAILIIFRWLPLPTSAFIWNQNQLAAHQPTIYQPARYEWINWEEISPKIAVAVMAAEDQRFPTHWGIDTIELRKVVSNAYHKKGSIRGASTLTQQLAKNLFLWNGRSYSRKVAEAFIAISLELFWSKKRILEVYLNIAQFANVTFGVKASCQLLFHKLPKELTLEQAAYLAAVLPSPAKSDVHNPSDSLKKRQRWILKQMKQLGGVAYLKKL</sequence>
<feature type="domain" description="Glycosyl transferase family 51" evidence="12">
    <location>
        <begin position="90"/>
        <end position="258"/>
    </location>
</feature>
<evidence type="ECO:0000256" key="6">
    <source>
        <dbReference type="ARBA" id="ARBA00022960"/>
    </source>
</evidence>
<dbReference type="InterPro" id="IPR011812">
    <property type="entry name" value="Pep_trsgly"/>
</dbReference>
<evidence type="ECO:0000256" key="3">
    <source>
        <dbReference type="ARBA" id="ARBA00022676"/>
    </source>
</evidence>
<dbReference type="PANTHER" id="PTHR30400">
    <property type="entry name" value="MONOFUNCTIONAL BIOSYNTHETIC PEPTIDOGLYCAN TRANSGLYCOSYLASE"/>
    <property type="match status" value="1"/>
</dbReference>
<dbReference type="HAMAP" id="MF_00766">
    <property type="entry name" value="PGT_MtgA"/>
    <property type="match status" value="1"/>
</dbReference>
<dbReference type="GO" id="GO:0005886">
    <property type="term" value="C:plasma membrane"/>
    <property type="evidence" value="ECO:0007669"/>
    <property type="project" value="UniProtKB-SubCell"/>
</dbReference>
<dbReference type="EMBL" id="DRMS01000388">
    <property type="protein sequence ID" value="HFC93197.1"/>
    <property type="molecule type" value="Genomic_DNA"/>
</dbReference>
<accession>A0A7V2T218</accession>
<evidence type="ECO:0000256" key="8">
    <source>
        <dbReference type="ARBA" id="ARBA00022989"/>
    </source>
</evidence>
<comment type="catalytic activity">
    <reaction evidence="11">
        <text>[GlcNAc-(1-&gt;4)-Mur2Ac(oyl-L-Ala-gamma-D-Glu-L-Lys-D-Ala-D-Ala)](n)-di-trans,octa-cis-undecaprenyl diphosphate + beta-D-GlcNAc-(1-&gt;4)-Mur2Ac(oyl-L-Ala-gamma-D-Glu-L-Lys-D-Ala-D-Ala)-di-trans,octa-cis-undecaprenyl diphosphate = [GlcNAc-(1-&gt;4)-Mur2Ac(oyl-L-Ala-gamma-D-Glu-L-Lys-D-Ala-D-Ala)](n+1)-di-trans,octa-cis-undecaprenyl diphosphate + di-trans,octa-cis-undecaprenyl diphosphate + H(+)</text>
        <dbReference type="Rhea" id="RHEA:23708"/>
        <dbReference type="Rhea" id="RHEA-COMP:9602"/>
        <dbReference type="Rhea" id="RHEA-COMP:9603"/>
        <dbReference type="ChEBI" id="CHEBI:15378"/>
        <dbReference type="ChEBI" id="CHEBI:58405"/>
        <dbReference type="ChEBI" id="CHEBI:60033"/>
        <dbReference type="ChEBI" id="CHEBI:78435"/>
        <dbReference type="EC" id="2.4.99.28"/>
    </reaction>
</comment>
<dbReference type="AlphaFoldDB" id="A0A7V2T218"/>
<dbReference type="GO" id="GO:0008955">
    <property type="term" value="F:peptidoglycan glycosyltransferase activity"/>
    <property type="evidence" value="ECO:0007669"/>
    <property type="project" value="UniProtKB-UniRule"/>
</dbReference>
<evidence type="ECO:0000256" key="9">
    <source>
        <dbReference type="ARBA" id="ARBA00023136"/>
    </source>
</evidence>
<evidence type="ECO:0000256" key="1">
    <source>
        <dbReference type="ARBA" id="ARBA00022475"/>
    </source>
</evidence>
<proteinExistence type="inferred from homology"/>
<evidence type="ECO:0000256" key="5">
    <source>
        <dbReference type="ARBA" id="ARBA00022692"/>
    </source>
</evidence>
<gene>
    <name evidence="11" type="primary">mtgA</name>
    <name evidence="13" type="ORF">ENJ51_10345</name>
</gene>
<name>A0A7V2T218_LEUMU</name>
<evidence type="ECO:0000256" key="2">
    <source>
        <dbReference type="ARBA" id="ARBA00022519"/>
    </source>
</evidence>
<keyword evidence="2 11" id="KW-0997">Cell inner membrane</keyword>
<keyword evidence="10 11" id="KW-0961">Cell wall biogenesis/degradation</keyword>